<feature type="region of interest" description="Disordered" evidence="1">
    <location>
        <begin position="66"/>
        <end position="85"/>
    </location>
</feature>
<organism evidence="3 4">
    <name type="scientific">Rotaria sordida</name>
    <dbReference type="NCBI Taxonomy" id="392033"/>
    <lineage>
        <taxon>Eukaryota</taxon>
        <taxon>Metazoa</taxon>
        <taxon>Spiralia</taxon>
        <taxon>Gnathifera</taxon>
        <taxon>Rotifera</taxon>
        <taxon>Eurotatoria</taxon>
        <taxon>Bdelloidea</taxon>
        <taxon>Philodinida</taxon>
        <taxon>Philodinidae</taxon>
        <taxon>Rotaria</taxon>
    </lineage>
</organism>
<proteinExistence type="predicted"/>
<keyword evidence="4" id="KW-1185">Reference proteome</keyword>
<feature type="compositionally biased region" description="Acidic residues" evidence="1">
    <location>
        <begin position="74"/>
        <end position="84"/>
    </location>
</feature>
<evidence type="ECO:0000313" key="3">
    <source>
        <dbReference type="EMBL" id="CAF1603280.1"/>
    </source>
</evidence>
<dbReference type="Proteomes" id="UP000663870">
    <property type="component" value="Unassembled WGS sequence"/>
</dbReference>
<evidence type="ECO:0000313" key="2">
    <source>
        <dbReference type="EMBL" id="CAF1094186.1"/>
    </source>
</evidence>
<reference evidence="3" key="1">
    <citation type="submission" date="2021-02" db="EMBL/GenBank/DDBJ databases">
        <authorList>
            <person name="Nowell W R."/>
        </authorList>
    </citation>
    <scope>NUCLEOTIDE SEQUENCE</scope>
</reference>
<dbReference type="Proteomes" id="UP000663854">
    <property type="component" value="Unassembled WGS sequence"/>
</dbReference>
<name>A0A816AX65_9BILA</name>
<accession>A0A816AX65</accession>
<evidence type="ECO:0000313" key="4">
    <source>
        <dbReference type="Proteomes" id="UP000663870"/>
    </source>
</evidence>
<comment type="caution">
    <text evidence="3">The sequence shown here is derived from an EMBL/GenBank/DDBJ whole genome shotgun (WGS) entry which is preliminary data.</text>
</comment>
<protein>
    <submittedName>
        <fullName evidence="3">Uncharacterized protein</fullName>
    </submittedName>
</protein>
<dbReference type="AlphaFoldDB" id="A0A816AX65"/>
<evidence type="ECO:0000256" key="1">
    <source>
        <dbReference type="SAM" id="MobiDB-lite"/>
    </source>
</evidence>
<dbReference type="EMBL" id="CAJNOL010005314">
    <property type="protein sequence ID" value="CAF1603280.1"/>
    <property type="molecule type" value="Genomic_DNA"/>
</dbReference>
<dbReference type="EMBL" id="CAJNOH010000640">
    <property type="protein sequence ID" value="CAF1094186.1"/>
    <property type="molecule type" value="Genomic_DNA"/>
</dbReference>
<gene>
    <name evidence="3" type="ORF">JXQ802_LOCUS48555</name>
    <name evidence="2" type="ORF">PYM288_LOCUS19329</name>
</gene>
<sequence length="175" mass="20480">MNLVNIVEHLLHLTKAEFGSEAKTTTTIDEIFASQQLFEILKAFKHNCFNELHAYDSLEFDDEYDDMMDKDSSDESDDVEENQDPDIRNYFTLEEMKSIVEWVDQHPNYTIADARNWIESKRSLISTYTPHKILNSDHCSFQQEYVSLRTLSFTGERTTEVAVKNKHNITHSYTV</sequence>